<dbReference type="RefSeq" id="NP_001122470.1">
    <property type="nucleotide sequence ID" value="NM_001128998.1"/>
</dbReference>
<dbReference type="HOGENOM" id="CLU_1099350_0_0_1"/>
<dbReference type="KEGG" id="cel:CELE_F32H2.12"/>
<dbReference type="CTD" id="6418589"/>
<dbReference type="PaxDb" id="6239-F32H2.12"/>
<evidence type="ECO:0000313" key="1">
    <source>
        <dbReference type="EMBL" id="CAP03061.1"/>
    </source>
</evidence>
<reference evidence="1 2" key="1">
    <citation type="journal article" date="1998" name="Science">
        <title>Genome sequence of the nematode C. elegans: a platform for investigating biology.</title>
        <authorList>
            <consortium name="The C. elegans sequencing consortium"/>
            <person name="Sulson J.E."/>
            <person name="Waterston R."/>
        </authorList>
    </citation>
    <scope>NUCLEOTIDE SEQUENCE [LARGE SCALE GENOMIC DNA]</scope>
    <source>
        <strain evidence="1 2">Bristol N2</strain>
    </source>
</reference>
<dbReference type="WormBase" id="F32H2.12">
    <property type="protein sequence ID" value="CE41534"/>
    <property type="gene ID" value="WBGene00050880"/>
</dbReference>
<keyword evidence="2" id="KW-1185">Reference proteome</keyword>
<dbReference type="Proteomes" id="UP000001940">
    <property type="component" value="Chromosome I"/>
</dbReference>
<organism evidence="1 2">
    <name type="scientific">Caenorhabditis elegans</name>
    <dbReference type="NCBI Taxonomy" id="6239"/>
    <lineage>
        <taxon>Eukaryota</taxon>
        <taxon>Metazoa</taxon>
        <taxon>Ecdysozoa</taxon>
        <taxon>Nematoda</taxon>
        <taxon>Chromadorea</taxon>
        <taxon>Rhabditida</taxon>
        <taxon>Rhabditina</taxon>
        <taxon>Rhabditomorpha</taxon>
        <taxon>Rhabditoidea</taxon>
        <taxon>Rhabditidae</taxon>
        <taxon>Peloderinae</taxon>
        <taxon>Caenorhabditis</taxon>
    </lineage>
</organism>
<dbReference type="GeneID" id="6418589"/>
<evidence type="ECO:0000313" key="2">
    <source>
        <dbReference type="Proteomes" id="UP000001940"/>
    </source>
</evidence>
<dbReference type="PANTHER" id="PTHR35180">
    <property type="entry name" value="PROTEIN CBG06219"/>
    <property type="match status" value="1"/>
</dbReference>
<dbReference type="Bgee" id="WBGene00050880">
    <property type="expression patterns" value="Expressed in adult organism and 1 other cell type or tissue"/>
</dbReference>
<evidence type="ECO:0000313" key="3">
    <source>
        <dbReference type="WormBase" id="F32H2.12"/>
    </source>
</evidence>
<dbReference type="PANTHER" id="PTHR35180:SF7">
    <property type="entry name" value="SRCR DOMAIN-CONTAINING PROTEIN"/>
    <property type="match status" value="1"/>
</dbReference>
<protein>
    <submittedName>
        <fullName evidence="1">SRCR domain-containing protein</fullName>
    </submittedName>
</protein>
<gene>
    <name evidence="1" type="ORF">CELE_F32H2.12</name>
    <name evidence="1 3" type="ORF">F32H2.12</name>
</gene>
<name>A7YNZ7_CAEEL</name>
<dbReference type="AGR" id="WB:WBGene00050880"/>
<dbReference type="AlphaFoldDB" id="A7YNZ7"/>
<accession>A7YNZ7</accession>
<dbReference type="EMBL" id="BX284601">
    <property type="protein sequence ID" value="CAP03061.1"/>
    <property type="molecule type" value="Genomic_DNA"/>
</dbReference>
<proteinExistence type="predicted"/>
<dbReference type="UCSC" id="F32H2.12">
    <property type="organism name" value="c. elegans"/>
</dbReference>
<sequence length="253" mass="29049">MSSADAHIGLENEIDAIPIDSEYKEEKGFKWFLKFSVQQIGKRPCLPILIFMVLSLIFNQWDIERDKYDGPRIIPEDSSTTGVYLRKNDKPCGFMKSKFGYYENRTCSANVLIDRRERFGCYVSDCGSPREILCSENGNGWLSKKVFSTESRCEDNTHIRHYCCRPQSQLCTWQGVWTSTETFQNINCQFEPNSECGNLLCTNGQHKILADSEGFCRSVMMNGRWGSATCGKIFSDNSDEWYKKIDAYSVIDV</sequence>
<dbReference type="InParanoid" id="A7YNZ7"/>